<protein>
    <submittedName>
        <fullName evidence="2">Uncharacterized protein</fullName>
    </submittedName>
</protein>
<dbReference type="KEGG" id="rsin:B6N60_01000"/>
<dbReference type="AlphaFoldDB" id="A0A975Y3N4"/>
<evidence type="ECO:0000313" key="2">
    <source>
        <dbReference type="EMBL" id="QXE22318.1"/>
    </source>
</evidence>
<proteinExistence type="predicted"/>
<evidence type="ECO:0000313" key="3">
    <source>
        <dbReference type="Proteomes" id="UP000683511"/>
    </source>
</evidence>
<dbReference type="EMBL" id="CP021056">
    <property type="protein sequence ID" value="QXE22318.1"/>
    <property type="molecule type" value="Genomic_DNA"/>
</dbReference>
<keyword evidence="1" id="KW-0472">Membrane</keyword>
<reference evidence="2" key="1">
    <citation type="submission" date="2017-04" db="EMBL/GenBank/DDBJ databases">
        <title>Genome deletions in a multicellular cyanobacterial endosymbiont for morphological adaptation in marine diatoms.</title>
        <authorList>
            <person name="Wang Y."/>
            <person name="Gao H."/>
            <person name="Li R."/>
            <person name="Xu X."/>
        </authorList>
    </citation>
    <scope>NUCLEOTIDE SEQUENCE</scope>
    <source>
        <strain evidence="2">FACHB 800</strain>
    </source>
</reference>
<dbReference type="Proteomes" id="UP000683511">
    <property type="component" value="Chromosome"/>
</dbReference>
<name>A0A975Y3N4_9NOST</name>
<dbReference type="RefSeq" id="WP_190604146.1">
    <property type="nucleotide sequence ID" value="NZ_CP021056.1"/>
</dbReference>
<feature type="transmembrane region" description="Helical" evidence="1">
    <location>
        <begin position="62"/>
        <end position="80"/>
    </location>
</feature>
<sequence length="118" mass="13764">MMNRYSIKWIEAWCLENGWTDLFVERRNNYWAFPPGCVMPEPIPVHVLRLIKEENGFTNEELFWSLSAVLLTILSIIYTISFKCPIPLVLAFAFNAITVAQFEPEDDYGSPMMICEHE</sequence>
<gene>
    <name evidence="2" type="ORF">B6N60_01000</name>
</gene>
<organism evidence="2 3">
    <name type="scientific">Richelia sinica FACHB-800</name>
    <dbReference type="NCBI Taxonomy" id="1357546"/>
    <lineage>
        <taxon>Bacteria</taxon>
        <taxon>Bacillati</taxon>
        <taxon>Cyanobacteriota</taxon>
        <taxon>Cyanophyceae</taxon>
        <taxon>Nostocales</taxon>
        <taxon>Nostocaceae</taxon>
        <taxon>Richelia</taxon>
    </lineage>
</organism>
<keyword evidence="3" id="KW-1185">Reference proteome</keyword>
<evidence type="ECO:0000256" key="1">
    <source>
        <dbReference type="SAM" id="Phobius"/>
    </source>
</evidence>
<keyword evidence="1" id="KW-1133">Transmembrane helix</keyword>
<accession>A0A975Y3N4</accession>
<keyword evidence="1" id="KW-0812">Transmembrane</keyword>